<gene>
    <name evidence="1" type="ORF">BJ138DRAFT_1020351</name>
</gene>
<sequence>MDARAVFALLVSGRLGLALSFPWLPDALKYDHMLSSPLTARLRLQEGIFLYQHDIDPYSGSAFRHSPLYLSLFTTLLPIISSPTACILLWTAADALAAYSLVRIWRARAGGASERDGLVAAAYLLNPYLFLPSLGLSTSTFENLSILLALMFACEGSSSPALLAFALATHLTPPLSSLLLLLPLLGVLLSGPASSLEDPCTFTSPALRMTRLGAEYLTYVLVLGAAAAIVVGDDTYTLKWGWVGQTWGTSLTLPDLTPNIGLWWYFFTEMFDHFRPFFLGVFSIHLVIYIMPISIKFQHDPLYASFLLIGILATFKAYLTLADPGLFLSMGILFPEVWTYLRHPLPTFLLHLHAALLLPLLHALWTSHGTGNANFFYAATLVMGVANGAGVVDWCWAGMRIAIGGRGGVAGGRKIRVKGGDGEGVLEEEKDEEVKTTHSEWELEEGWEERWEVVQE</sequence>
<reference evidence="1" key="1">
    <citation type="journal article" date="2021" name="New Phytol.">
        <title>Evolutionary innovations through gain and loss of genes in the ectomycorrhizal Boletales.</title>
        <authorList>
            <person name="Wu G."/>
            <person name="Miyauchi S."/>
            <person name="Morin E."/>
            <person name="Kuo A."/>
            <person name="Drula E."/>
            <person name="Varga T."/>
            <person name="Kohler A."/>
            <person name="Feng B."/>
            <person name="Cao Y."/>
            <person name="Lipzen A."/>
            <person name="Daum C."/>
            <person name="Hundley H."/>
            <person name="Pangilinan J."/>
            <person name="Johnson J."/>
            <person name="Barry K."/>
            <person name="LaButti K."/>
            <person name="Ng V."/>
            <person name="Ahrendt S."/>
            <person name="Min B."/>
            <person name="Choi I.G."/>
            <person name="Park H."/>
            <person name="Plett J.M."/>
            <person name="Magnuson J."/>
            <person name="Spatafora J.W."/>
            <person name="Nagy L.G."/>
            <person name="Henrissat B."/>
            <person name="Grigoriev I.V."/>
            <person name="Yang Z.L."/>
            <person name="Xu J."/>
            <person name="Martin F.M."/>
        </authorList>
    </citation>
    <scope>NUCLEOTIDE SEQUENCE</scope>
    <source>
        <strain evidence="1">ATCC 28755</strain>
    </source>
</reference>
<dbReference type="EMBL" id="MU268860">
    <property type="protein sequence ID" value="KAH7903612.1"/>
    <property type="molecule type" value="Genomic_DNA"/>
</dbReference>
<proteinExistence type="predicted"/>
<evidence type="ECO:0000313" key="2">
    <source>
        <dbReference type="Proteomes" id="UP000790377"/>
    </source>
</evidence>
<evidence type="ECO:0000313" key="1">
    <source>
        <dbReference type="EMBL" id="KAH7903612.1"/>
    </source>
</evidence>
<keyword evidence="2" id="KW-1185">Reference proteome</keyword>
<dbReference type="Proteomes" id="UP000790377">
    <property type="component" value="Unassembled WGS sequence"/>
</dbReference>
<comment type="caution">
    <text evidence="1">The sequence shown here is derived from an EMBL/GenBank/DDBJ whole genome shotgun (WGS) entry which is preliminary data.</text>
</comment>
<organism evidence="1 2">
    <name type="scientific">Hygrophoropsis aurantiaca</name>
    <dbReference type="NCBI Taxonomy" id="72124"/>
    <lineage>
        <taxon>Eukaryota</taxon>
        <taxon>Fungi</taxon>
        <taxon>Dikarya</taxon>
        <taxon>Basidiomycota</taxon>
        <taxon>Agaricomycotina</taxon>
        <taxon>Agaricomycetes</taxon>
        <taxon>Agaricomycetidae</taxon>
        <taxon>Boletales</taxon>
        <taxon>Coniophorineae</taxon>
        <taxon>Hygrophoropsidaceae</taxon>
        <taxon>Hygrophoropsis</taxon>
    </lineage>
</organism>
<name>A0ACB7ZRY0_9AGAM</name>
<protein>
    <submittedName>
        <fullName evidence="1">PIG-U-domain-containing protein</fullName>
    </submittedName>
</protein>
<accession>A0ACB7ZRY0</accession>